<evidence type="ECO:0000313" key="2">
    <source>
        <dbReference type="EMBL" id="MBB3207829.1"/>
    </source>
</evidence>
<proteinExistence type="predicted"/>
<dbReference type="Proteomes" id="UP000536179">
    <property type="component" value="Unassembled WGS sequence"/>
</dbReference>
<organism evidence="2 3">
    <name type="scientific">Aporhodopirellula rubra</name>
    <dbReference type="NCBI Taxonomy" id="980271"/>
    <lineage>
        <taxon>Bacteria</taxon>
        <taxon>Pseudomonadati</taxon>
        <taxon>Planctomycetota</taxon>
        <taxon>Planctomycetia</taxon>
        <taxon>Pirellulales</taxon>
        <taxon>Pirellulaceae</taxon>
        <taxon>Aporhodopirellula</taxon>
    </lineage>
</organism>
<reference evidence="2 3" key="1">
    <citation type="submission" date="2020-08" db="EMBL/GenBank/DDBJ databases">
        <title>Genomic Encyclopedia of Type Strains, Phase III (KMG-III): the genomes of soil and plant-associated and newly described type strains.</title>
        <authorList>
            <person name="Whitman W."/>
        </authorList>
    </citation>
    <scope>NUCLEOTIDE SEQUENCE [LARGE SCALE GENOMIC DNA]</scope>
    <source>
        <strain evidence="2 3">CECT 8075</strain>
    </source>
</reference>
<evidence type="ECO:0000256" key="1">
    <source>
        <dbReference type="SAM" id="SignalP"/>
    </source>
</evidence>
<feature type="chain" id="PRO_5030880736" evidence="1">
    <location>
        <begin position="21"/>
        <end position="193"/>
    </location>
</feature>
<name>A0A7W5E134_9BACT</name>
<evidence type="ECO:0000313" key="3">
    <source>
        <dbReference type="Proteomes" id="UP000536179"/>
    </source>
</evidence>
<comment type="caution">
    <text evidence="2">The sequence shown here is derived from an EMBL/GenBank/DDBJ whole genome shotgun (WGS) entry which is preliminary data.</text>
</comment>
<keyword evidence="3" id="KW-1185">Reference proteome</keyword>
<feature type="signal peptide" evidence="1">
    <location>
        <begin position="1"/>
        <end position="20"/>
    </location>
</feature>
<sequence length="193" mass="20894">MKRLLLCLPLLFACTGSASADEQAGSGDLQPVASQTQTQFLVKLSEFRLDENVQIGTTEEETLETIRKQKATPFESIQITVIAGTESMAQFGKRVSVVTGTTISRDRTIQQTEQISIGSTLQVNLALHEQGVIANINYSTARLSGEGTDASPPDVLTNTAHAEQQYKLGEQRLLVARSGTESWIVVVTITALQ</sequence>
<protein>
    <submittedName>
        <fullName evidence="2">Uncharacterized protein</fullName>
    </submittedName>
</protein>
<accession>A0A7W5E134</accession>
<gene>
    <name evidence="2" type="ORF">FHS27_003656</name>
</gene>
<dbReference type="AlphaFoldDB" id="A0A7W5E134"/>
<dbReference type="EMBL" id="JACHXU010000012">
    <property type="protein sequence ID" value="MBB3207829.1"/>
    <property type="molecule type" value="Genomic_DNA"/>
</dbReference>
<keyword evidence="1" id="KW-0732">Signal</keyword>
<dbReference type="RefSeq" id="WP_184306112.1">
    <property type="nucleotide sequence ID" value="NZ_JACHXU010000012.1"/>
</dbReference>